<evidence type="ECO:0000259" key="6">
    <source>
        <dbReference type="Pfam" id="PF19278"/>
    </source>
</evidence>
<dbReference type="Gene3D" id="2.180.10.10">
    <property type="entry name" value="RHS repeat-associated core"/>
    <property type="match status" value="1"/>
</dbReference>
<dbReference type="InterPro" id="IPR008040">
    <property type="entry name" value="Hydant_A_N"/>
</dbReference>
<evidence type="ECO:0000313" key="9">
    <source>
        <dbReference type="Proteomes" id="UP000532311"/>
    </source>
</evidence>
<comment type="caution">
    <text evidence="8">The sequence shown here is derived from an EMBL/GenBank/DDBJ whole genome shotgun (WGS) entry which is preliminary data.</text>
</comment>
<dbReference type="GO" id="GO:0006749">
    <property type="term" value="P:glutathione metabolic process"/>
    <property type="evidence" value="ECO:0007669"/>
    <property type="project" value="TreeGrafter"/>
</dbReference>
<dbReference type="Pfam" id="PF01968">
    <property type="entry name" value="Hydantoinase_A"/>
    <property type="match status" value="1"/>
</dbReference>
<sequence>MASSATGGVRIAIDRGGTFTDAWAWIPESDEKLAVKVLSECPDEYEDAPTECIRQILEIASGKSIPRGTPLNLDPVESIRMGTTVATNALLERKGERTALLITRGFRDILEIGNQARPHIFDLSVRRMAKLYSTVVEVDERVTIEGYAEDPEPQPITDIESDSALRIGLSGEVIRIIKTPDCDQVRHDLSKIWDQGYRSVAVAMLHSYTFQDHEIAVTEIAREMGFTVSASAELQRMAKIVPRSQSAVADAYLSPVINNYLDNFRKGFEGKLEDGSSKKLFLNQSDGGLTSYQNFTGLRGVLSGPAGGVIGLSKTCYHESDKTPVLGFDMGGTSTDIARYAGSLEHIFESTLAEVTIQTPQLDINTVAAGGGSILKYENGLFKVGPGSAGANPGPACYGRGGPLTVTDANLFLGRIIPALFPRPLDVAIVKQRFLDMTDAINASLTGEGVSKYTPEQVAMGFITIANTTMTRPIRTLSEGRGFDTSSHNLGSFGGAGGQHAVAVARDLNIGRVIIPRYSSILSAYGMALADVVVENQEPETSVFSDSVYRQIQDRFDRLCEQGCRELAAQGFKDDEIRHETFLSIRYQGSDTALMIQHPGSLEGFGDAFKSRHFQEFGFVQPRNMVVDGVRVRSVGMGADLKQTNPFEELSRVQSSPPATPITASGSTKVFFDSMGWVDTDLYYLDDLTTGNRVKGPAMIVDKTQTIVLDTFSAATILQEHTVLDILDVKAPEIATDVVDPVQLSVFGHRFMSVAEQMGQTMQKTSISINIKERLDFSCAVFSANGGLVANAPHIPGHLGSMSYAIAYQAKLYSQPGGLKPGDVLLSNHPRAGGTHLPDLTVTTPVFDTEDPTKILFFVANRGHHADIGGIAPGSMPPNSTELWQEGVAVETFKLVKEGVFDEEGLHEILVDIPGSYPGCSGTRTLRDNVADLKAAIASNNRGIQLINALIQEYTWPVVQLYMEAIQDNAAQAVRQLLKQFSKRFEGKQLEATDYLDDGTPLELKITIDSDTGDACFDFTGTGPEHHGNLNCPPAVMYSGIMYCLRSMIATETPLNQGCLRPIKLKMPPNTLLSPSLKAATVGSNVETSQRIVDLVFKAFQACAASQGTCNNLTFGFGGRDLATGQEIKGFGYYETIAGGSGAGADWEGESGVHTHVTNTRISDPETFERRYPVLLREFSIRKGSGGKGLNHGGDGCIRDIEFRMPLQVSILSERRVIPPYGMAGGDEGMRGVNLWVRRDKEDGTVRTISLGGKATVPMNAGDRIIIKTPGGGGYGRDPNKSVPQEVFGAFRIGEKFAVSNSKGYTLGTVSNTYESSSSTQSLGGESRTVDVSFTHTKGNVTHVFDGQAGKLPQQLKYDDWGALISNISNDKQTSTYEGNQLNVATGLLDFGGRWYDPLVGRFTTPDDILKADLLACTDGVDRYTFDANDPVNHTDPKGHWSWCSIAGRCVGTVLITGAIALTVATGGAAVGALAGGGVAGIAHFIQHKNEENAAKFWGGFGATVAINAAIGATTGAFGSVATPARTLAATGRLASKVGLDLAPKSIAFGLFSPKRLNVV</sequence>
<keyword evidence="9" id="KW-1185">Reference proteome</keyword>
<evidence type="ECO:0000259" key="5">
    <source>
        <dbReference type="Pfam" id="PF05378"/>
    </source>
</evidence>
<feature type="domain" description="Hydantoinase/oxoprolinase N-terminal" evidence="5">
    <location>
        <begin position="10"/>
        <end position="225"/>
    </location>
</feature>
<evidence type="ECO:0000256" key="1">
    <source>
        <dbReference type="ARBA" id="ARBA00010403"/>
    </source>
</evidence>
<dbReference type="Pfam" id="PF02538">
    <property type="entry name" value="Hydantoinase_B"/>
    <property type="match status" value="1"/>
</dbReference>
<evidence type="ECO:0000259" key="3">
    <source>
        <dbReference type="Pfam" id="PF01968"/>
    </source>
</evidence>
<dbReference type="InterPro" id="IPR003692">
    <property type="entry name" value="Hydantoinase_B"/>
</dbReference>
<evidence type="ECO:0000259" key="7">
    <source>
        <dbReference type="Pfam" id="PF25023"/>
    </source>
</evidence>
<dbReference type="Proteomes" id="UP000532311">
    <property type="component" value="Unassembled WGS sequence"/>
</dbReference>
<dbReference type="InterPro" id="IPR002821">
    <property type="entry name" value="Hydantoinase_A"/>
</dbReference>
<dbReference type="Pfam" id="PF05378">
    <property type="entry name" value="Hydant_A_N"/>
    <property type="match status" value="1"/>
</dbReference>
<evidence type="ECO:0000256" key="2">
    <source>
        <dbReference type="ARBA" id="ARBA00022737"/>
    </source>
</evidence>
<dbReference type="PANTHER" id="PTHR11365">
    <property type="entry name" value="5-OXOPROLINASE RELATED"/>
    <property type="match status" value="1"/>
</dbReference>
<name>A0A8H6DGA7_9HYPO</name>
<dbReference type="GO" id="GO:0017168">
    <property type="term" value="F:5-oxoprolinase (ATP-hydrolyzing) activity"/>
    <property type="evidence" value="ECO:0007669"/>
    <property type="project" value="TreeGrafter"/>
</dbReference>
<dbReference type="GO" id="GO:0005829">
    <property type="term" value="C:cytosol"/>
    <property type="evidence" value="ECO:0007669"/>
    <property type="project" value="TreeGrafter"/>
</dbReference>
<dbReference type="EMBL" id="JAAQPF010000103">
    <property type="protein sequence ID" value="KAF5715799.1"/>
    <property type="molecule type" value="Genomic_DNA"/>
</dbReference>
<feature type="domain" description="Acetophenone carboxylase-like C-terminal" evidence="6">
    <location>
        <begin position="548"/>
        <end position="726"/>
    </location>
</feature>
<gene>
    <name evidence="8" type="ORF">FGLOB1_2836</name>
</gene>
<feature type="domain" description="Teneurin-like YD-shell" evidence="7">
    <location>
        <begin position="1335"/>
        <end position="1432"/>
    </location>
</feature>
<dbReference type="InterPro" id="IPR022385">
    <property type="entry name" value="Rhs_assc_core"/>
</dbReference>
<feature type="domain" description="Hydantoinase B/oxoprolinase" evidence="4">
    <location>
        <begin position="740"/>
        <end position="1277"/>
    </location>
</feature>
<dbReference type="PANTHER" id="PTHR11365:SF9">
    <property type="entry name" value="5-OXOPROLINASE"/>
    <property type="match status" value="1"/>
</dbReference>
<dbReference type="InterPro" id="IPR056823">
    <property type="entry name" value="TEN-like_YD-shell"/>
</dbReference>
<keyword evidence="2" id="KW-0677">Repeat</keyword>
<organism evidence="8 9">
    <name type="scientific">Fusarium globosum</name>
    <dbReference type="NCBI Taxonomy" id="78864"/>
    <lineage>
        <taxon>Eukaryota</taxon>
        <taxon>Fungi</taxon>
        <taxon>Dikarya</taxon>
        <taxon>Ascomycota</taxon>
        <taxon>Pezizomycotina</taxon>
        <taxon>Sordariomycetes</taxon>
        <taxon>Hypocreomycetidae</taxon>
        <taxon>Hypocreales</taxon>
        <taxon>Nectriaceae</taxon>
        <taxon>Fusarium</taxon>
        <taxon>Fusarium fujikuroi species complex</taxon>
    </lineage>
</organism>
<proteinExistence type="inferred from homology"/>
<evidence type="ECO:0000259" key="4">
    <source>
        <dbReference type="Pfam" id="PF02538"/>
    </source>
</evidence>
<dbReference type="NCBIfam" id="TIGR03696">
    <property type="entry name" value="Rhs_assc_core"/>
    <property type="match status" value="1"/>
</dbReference>
<accession>A0A8H6DGA7</accession>
<dbReference type="InterPro" id="IPR049517">
    <property type="entry name" value="ACX-like_C"/>
</dbReference>
<evidence type="ECO:0000313" key="8">
    <source>
        <dbReference type="EMBL" id="KAF5715799.1"/>
    </source>
</evidence>
<dbReference type="InterPro" id="IPR045079">
    <property type="entry name" value="Oxoprolinase-like"/>
</dbReference>
<comment type="similarity">
    <text evidence="1">Belongs to the oxoprolinase family.</text>
</comment>
<protein>
    <submittedName>
        <fullName evidence="8">5-oxoprolinase (ATP-hydrolyzing)</fullName>
    </submittedName>
</protein>
<reference evidence="8 9" key="1">
    <citation type="submission" date="2020-05" db="EMBL/GenBank/DDBJ databases">
        <title>Identification and distribution of gene clusters putatively required for synthesis of sphingolipid metabolism inhibitors in phylogenetically diverse species of the filamentous fungus Fusarium.</title>
        <authorList>
            <person name="Kim H.-S."/>
            <person name="Busman M."/>
            <person name="Brown D.W."/>
            <person name="Divon H."/>
            <person name="Uhlig S."/>
            <person name="Proctor R.H."/>
        </authorList>
    </citation>
    <scope>NUCLEOTIDE SEQUENCE [LARGE SCALE GENOMIC DNA]</scope>
    <source>
        <strain evidence="8 9">NRRL 26131</strain>
    </source>
</reference>
<dbReference type="Pfam" id="PF19278">
    <property type="entry name" value="Hydant_A_C"/>
    <property type="match status" value="1"/>
</dbReference>
<dbReference type="Pfam" id="PF25023">
    <property type="entry name" value="TEN_YD-shell"/>
    <property type="match status" value="1"/>
</dbReference>
<feature type="domain" description="Hydantoinase A/oxoprolinase" evidence="3">
    <location>
        <begin position="243"/>
        <end position="535"/>
    </location>
</feature>